<comment type="subcellular location">
    <subcellularLocation>
        <location evidence="2">Cytoplasm</location>
    </subcellularLocation>
    <subcellularLocation>
        <location evidence="1">Nucleus</location>
    </subcellularLocation>
</comment>
<feature type="domain" description="Ubiquitin-like" evidence="9">
    <location>
        <begin position="309"/>
        <end position="384"/>
    </location>
</feature>
<evidence type="ECO:0000256" key="8">
    <source>
        <dbReference type="ARBA" id="ARBA00023242"/>
    </source>
</evidence>
<dbReference type="InterPro" id="IPR000626">
    <property type="entry name" value="Ubiquitin-like_dom"/>
</dbReference>
<dbReference type="GO" id="GO:0019941">
    <property type="term" value="P:modification-dependent protein catabolic process"/>
    <property type="evidence" value="ECO:0000318"/>
    <property type="project" value="GO_Central"/>
</dbReference>
<dbReference type="GO" id="GO:0031625">
    <property type="term" value="F:ubiquitin protein ligase binding"/>
    <property type="evidence" value="ECO:0000318"/>
    <property type="project" value="GO_Central"/>
</dbReference>
<keyword evidence="5" id="KW-1017">Isopeptide bond</keyword>
<dbReference type="InterPro" id="IPR019956">
    <property type="entry name" value="Ubiquitin_dom"/>
</dbReference>
<accession>A0A251VRQ8</accession>
<feature type="domain" description="Ubiquitin-like" evidence="9">
    <location>
        <begin position="5"/>
        <end position="72"/>
    </location>
</feature>
<keyword evidence="4" id="KW-0963">Cytoplasm</keyword>
<keyword evidence="7" id="KW-0832">Ubl conjugation</keyword>
<dbReference type="GO" id="GO:0005634">
    <property type="term" value="C:nucleus"/>
    <property type="evidence" value="ECO:0000318"/>
    <property type="project" value="GO_Central"/>
</dbReference>
<comment type="similarity">
    <text evidence="3">Belongs to the ubiquitin family.</text>
</comment>
<proteinExistence type="inferred from homology"/>
<dbReference type="EMBL" id="MNCJ02000316">
    <property type="protein sequence ID" value="KAF5823442.1"/>
    <property type="molecule type" value="Genomic_DNA"/>
</dbReference>
<evidence type="ECO:0000259" key="9">
    <source>
        <dbReference type="PROSITE" id="PS50053"/>
    </source>
</evidence>
<dbReference type="Gramene" id="mRNA:HanXRQr2_Chr01g0038391">
    <property type="protein sequence ID" value="CDS:HanXRQr2_Chr01g0038391.1"/>
    <property type="gene ID" value="HanXRQr2_Chr01g0038391"/>
</dbReference>
<keyword evidence="6" id="KW-0677">Repeat</keyword>
<evidence type="ECO:0000313" key="11">
    <source>
        <dbReference type="EMBL" id="OTG38094.1"/>
    </source>
</evidence>
<evidence type="ECO:0000256" key="5">
    <source>
        <dbReference type="ARBA" id="ARBA00022499"/>
    </source>
</evidence>
<keyword evidence="8" id="KW-0539">Nucleus</keyword>
<dbReference type="EMBL" id="CM007890">
    <property type="protein sequence ID" value="OTG38094.1"/>
    <property type="molecule type" value="Genomic_DNA"/>
</dbReference>
<protein>
    <submittedName>
        <fullName evidence="11">Putative ubiquitin</fullName>
    </submittedName>
    <submittedName>
        <fullName evidence="10">Ubiquitin domain-containing protein</fullName>
    </submittedName>
</protein>
<dbReference type="FunFam" id="3.10.20.90:FF:000160">
    <property type="entry name" value="Polyubiquitin-C"/>
    <property type="match status" value="1"/>
</dbReference>
<name>A0A251VRQ8_HELAN</name>
<evidence type="ECO:0000256" key="6">
    <source>
        <dbReference type="ARBA" id="ARBA00022737"/>
    </source>
</evidence>
<reference evidence="10" key="3">
    <citation type="submission" date="2020-06" db="EMBL/GenBank/DDBJ databases">
        <title>Helianthus annuus Genome sequencing and assembly Release 2.</title>
        <authorList>
            <person name="Gouzy J."/>
            <person name="Langlade N."/>
            <person name="Munos S."/>
        </authorList>
    </citation>
    <scope>NUCLEOTIDE SEQUENCE</scope>
    <source>
        <tissue evidence="10">Leaves</tissue>
    </source>
</reference>
<dbReference type="STRING" id="4232.A0A251VRQ8"/>
<dbReference type="PROSITE" id="PS50053">
    <property type="entry name" value="UBIQUITIN_2"/>
    <property type="match status" value="4"/>
</dbReference>
<keyword evidence="12" id="KW-1185">Reference proteome</keyword>
<dbReference type="InterPro" id="IPR029071">
    <property type="entry name" value="Ubiquitin-like_domsf"/>
</dbReference>
<dbReference type="GO" id="GO:0003729">
    <property type="term" value="F:mRNA binding"/>
    <property type="evidence" value="ECO:0007669"/>
    <property type="project" value="UniProtKB-ARBA"/>
</dbReference>
<feature type="domain" description="Ubiquitin-like" evidence="9">
    <location>
        <begin position="154"/>
        <end position="229"/>
    </location>
</feature>
<evidence type="ECO:0000313" key="10">
    <source>
        <dbReference type="EMBL" id="KAF5823442.1"/>
    </source>
</evidence>
<evidence type="ECO:0000256" key="2">
    <source>
        <dbReference type="ARBA" id="ARBA00004496"/>
    </source>
</evidence>
<gene>
    <name evidence="11" type="ORF">HannXRQ_Chr01g0025971</name>
    <name evidence="10" type="ORF">HanXRQr2_Chr01g0038391</name>
</gene>
<evidence type="ECO:0000313" key="12">
    <source>
        <dbReference type="Proteomes" id="UP000215914"/>
    </source>
</evidence>
<reference evidence="11" key="2">
    <citation type="submission" date="2017-02" db="EMBL/GenBank/DDBJ databases">
        <title>Sunflower complete genome.</title>
        <authorList>
            <person name="Langlade N."/>
            <person name="Munos S."/>
        </authorList>
    </citation>
    <scope>NUCLEOTIDE SEQUENCE [LARGE SCALE GENOMIC DNA]</scope>
    <source>
        <tissue evidence="11">Leaves</tissue>
    </source>
</reference>
<dbReference type="Proteomes" id="UP000215914">
    <property type="component" value="Chromosome 1"/>
</dbReference>
<dbReference type="SUPFAM" id="SSF54236">
    <property type="entry name" value="Ubiquitin-like"/>
    <property type="match status" value="4"/>
</dbReference>
<dbReference type="PRINTS" id="PR00348">
    <property type="entry name" value="UBIQUITIN"/>
</dbReference>
<dbReference type="GO" id="GO:0005737">
    <property type="term" value="C:cytoplasm"/>
    <property type="evidence" value="ECO:0000318"/>
    <property type="project" value="GO_Central"/>
</dbReference>
<evidence type="ECO:0000256" key="1">
    <source>
        <dbReference type="ARBA" id="ARBA00004123"/>
    </source>
</evidence>
<dbReference type="GO" id="GO:0016567">
    <property type="term" value="P:protein ubiquitination"/>
    <property type="evidence" value="ECO:0000318"/>
    <property type="project" value="GO_Central"/>
</dbReference>
<sequence>MFCCVLVMTASGKIISLQVKGLDTINNIKLKIEAEEGIPCRKQELIFNEKLLQDKDILGNLCINKESTLKLVRNSKKFMYIYVQTPGLYRVTSTLQVKPSDTIGNVKAKMLGHHIGDVLMFNEIVLDDDNDTLADLNIISGSTLTSIVKSVTSMEIFVKSCTGKTISLLVNRTDTIKEVKSQIKYEEEVPVDEQVLIFNEMVLADSGTLSEFHINRKSTITLVRKSKGFTESMQIFIKMLTGGTIALKVKPSDTIHNIKAKIQDVVDIPPDEQELIFNEMYLHDIDTLASYNISSKSTLTFTRTSGGLMRIFIQTSLGRIITLKVKSSDTVQNVKFKIQDMEGSPPCQQRLIFNAKQLDNSRTLADYDVHKDSTIDLVLRLPHPKQCSILSSE</sequence>
<evidence type="ECO:0000256" key="3">
    <source>
        <dbReference type="ARBA" id="ARBA00008430"/>
    </source>
</evidence>
<dbReference type="FunFam" id="3.10.20.90:FF:000469">
    <property type="entry name" value="Polyubiquitin-C"/>
    <property type="match status" value="1"/>
</dbReference>
<dbReference type="InParanoid" id="A0A251VRQ8"/>
<dbReference type="SMART" id="SM00213">
    <property type="entry name" value="UBQ"/>
    <property type="match status" value="5"/>
</dbReference>
<evidence type="ECO:0000256" key="7">
    <source>
        <dbReference type="ARBA" id="ARBA00022843"/>
    </source>
</evidence>
<dbReference type="Gene3D" id="3.10.20.90">
    <property type="entry name" value="Phosphatidylinositol 3-kinase Catalytic Subunit, Chain A, domain 1"/>
    <property type="match status" value="5"/>
</dbReference>
<dbReference type="GO" id="GO:0031386">
    <property type="term" value="F:protein tag activity"/>
    <property type="evidence" value="ECO:0000318"/>
    <property type="project" value="GO_Central"/>
</dbReference>
<dbReference type="InterPro" id="IPR050158">
    <property type="entry name" value="Ubiquitin_ubiquitin-like"/>
</dbReference>
<reference evidence="10 12" key="1">
    <citation type="journal article" date="2017" name="Nature">
        <title>The sunflower genome provides insights into oil metabolism, flowering and Asterid evolution.</title>
        <authorList>
            <person name="Badouin H."/>
            <person name="Gouzy J."/>
            <person name="Grassa C.J."/>
            <person name="Murat F."/>
            <person name="Staton S.E."/>
            <person name="Cottret L."/>
            <person name="Lelandais-Briere C."/>
            <person name="Owens G.L."/>
            <person name="Carrere S."/>
            <person name="Mayjonade B."/>
            <person name="Legrand L."/>
            <person name="Gill N."/>
            <person name="Kane N.C."/>
            <person name="Bowers J.E."/>
            <person name="Hubner S."/>
            <person name="Bellec A."/>
            <person name="Berard A."/>
            <person name="Berges H."/>
            <person name="Blanchet N."/>
            <person name="Boniface M.C."/>
            <person name="Brunel D."/>
            <person name="Catrice O."/>
            <person name="Chaidir N."/>
            <person name="Claudel C."/>
            <person name="Donnadieu C."/>
            <person name="Faraut T."/>
            <person name="Fievet G."/>
            <person name="Helmstetter N."/>
            <person name="King M."/>
            <person name="Knapp S.J."/>
            <person name="Lai Z."/>
            <person name="Le Paslier M.C."/>
            <person name="Lippi Y."/>
            <person name="Lorenzon L."/>
            <person name="Mandel J.R."/>
            <person name="Marage G."/>
            <person name="Marchand G."/>
            <person name="Marquand E."/>
            <person name="Bret-Mestries E."/>
            <person name="Morien E."/>
            <person name="Nambeesan S."/>
            <person name="Nguyen T."/>
            <person name="Pegot-Espagnet P."/>
            <person name="Pouilly N."/>
            <person name="Raftis F."/>
            <person name="Sallet E."/>
            <person name="Schiex T."/>
            <person name="Thomas J."/>
            <person name="Vandecasteele C."/>
            <person name="Vares D."/>
            <person name="Vear F."/>
            <person name="Vautrin S."/>
            <person name="Crespi M."/>
            <person name="Mangin B."/>
            <person name="Burke J.M."/>
            <person name="Salse J."/>
            <person name="Munos S."/>
            <person name="Vincourt P."/>
            <person name="Rieseberg L.H."/>
            <person name="Langlade N.B."/>
        </authorList>
    </citation>
    <scope>NUCLEOTIDE SEQUENCE [LARGE SCALE GENOMIC DNA]</scope>
    <source>
        <strain evidence="12">cv. SF193</strain>
        <tissue evidence="10">Leaves</tissue>
    </source>
</reference>
<dbReference type="Pfam" id="PF00240">
    <property type="entry name" value="ubiquitin"/>
    <property type="match status" value="4"/>
</dbReference>
<organism evidence="11 12">
    <name type="scientific">Helianthus annuus</name>
    <name type="common">Common sunflower</name>
    <dbReference type="NCBI Taxonomy" id="4232"/>
    <lineage>
        <taxon>Eukaryota</taxon>
        <taxon>Viridiplantae</taxon>
        <taxon>Streptophyta</taxon>
        <taxon>Embryophyta</taxon>
        <taxon>Tracheophyta</taxon>
        <taxon>Spermatophyta</taxon>
        <taxon>Magnoliopsida</taxon>
        <taxon>eudicotyledons</taxon>
        <taxon>Gunneridae</taxon>
        <taxon>Pentapetalae</taxon>
        <taxon>asterids</taxon>
        <taxon>campanulids</taxon>
        <taxon>Asterales</taxon>
        <taxon>Asteraceae</taxon>
        <taxon>Asteroideae</taxon>
        <taxon>Heliantheae alliance</taxon>
        <taxon>Heliantheae</taxon>
        <taxon>Helianthus</taxon>
    </lineage>
</organism>
<feature type="domain" description="Ubiquitin-like" evidence="9">
    <location>
        <begin position="233"/>
        <end position="299"/>
    </location>
</feature>
<dbReference type="PANTHER" id="PTHR10666">
    <property type="entry name" value="UBIQUITIN"/>
    <property type="match status" value="1"/>
</dbReference>
<dbReference type="AlphaFoldDB" id="A0A251VRQ8"/>
<evidence type="ECO:0000256" key="4">
    <source>
        <dbReference type="ARBA" id="ARBA00022490"/>
    </source>
</evidence>